<name>A0A1Y2DD20_9PEZI</name>
<feature type="domain" description="DUF7514" evidence="2">
    <location>
        <begin position="53"/>
        <end position="212"/>
    </location>
</feature>
<dbReference type="Proteomes" id="UP000193689">
    <property type="component" value="Unassembled WGS sequence"/>
</dbReference>
<comment type="caution">
    <text evidence="3">The sequence shown here is derived from an EMBL/GenBank/DDBJ whole genome shotgun (WGS) entry which is preliminary data.</text>
</comment>
<dbReference type="Pfam" id="PF24355">
    <property type="entry name" value="DUF7514"/>
    <property type="match status" value="1"/>
</dbReference>
<organism evidence="3 4">
    <name type="scientific">Pseudomassariella vexata</name>
    <dbReference type="NCBI Taxonomy" id="1141098"/>
    <lineage>
        <taxon>Eukaryota</taxon>
        <taxon>Fungi</taxon>
        <taxon>Dikarya</taxon>
        <taxon>Ascomycota</taxon>
        <taxon>Pezizomycotina</taxon>
        <taxon>Sordariomycetes</taxon>
        <taxon>Xylariomycetidae</taxon>
        <taxon>Amphisphaeriales</taxon>
        <taxon>Pseudomassariaceae</taxon>
        <taxon>Pseudomassariella</taxon>
    </lineage>
</organism>
<dbReference type="STRING" id="1141098.A0A1Y2DD20"/>
<feature type="compositionally biased region" description="Basic residues" evidence="1">
    <location>
        <begin position="336"/>
        <end position="345"/>
    </location>
</feature>
<feature type="compositionally biased region" description="Pro residues" evidence="1">
    <location>
        <begin position="10"/>
        <end position="43"/>
    </location>
</feature>
<evidence type="ECO:0000313" key="3">
    <source>
        <dbReference type="EMBL" id="ORY57158.1"/>
    </source>
</evidence>
<feature type="region of interest" description="Disordered" evidence="1">
    <location>
        <begin position="1"/>
        <end position="43"/>
    </location>
</feature>
<feature type="compositionally biased region" description="Basic and acidic residues" evidence="1">
    <location>
        <begin position="536"/>
        <end position="579"/>
    </location>
</feature>
<dbReference type="OrthoDB" id="5420895at2759"/>
<evidence type="ECO:0000259" key="2">
    <source>
        <dbReference type="Pfam" id="PF24355"/>
    </source>
</evidence>
<feature type="compositionally biased region" description="Basic and acidic residues" evidence="1">
    <location>
        <begin position="432"/>
        <end position="444"/>
    </location>
</feature>
<sequence length="607" mass="69180">MASEAKPVSDEPPPPVAASSAAPPPLFRPAPAPQATPPPPFPPSPAHGKTFYGYLFKKDKTATELLDALLRAIGKYIITDIGDRKVTVIDRAKLAAFYRKVGGDYDSLFVQAPDKAISYIWQALGCQHTLQPTENDYEEPCVPALTLKGFVRWESLQILLGPEEHVPFVQFAVRNWALKHPDTGEPFPPDLPADALPAVCDPAIDKWHRECAGRLRREAIPKEESSPQQDPRVYFTHVPGAGHASTATASRHEPAMDYFERERTIPFNHIHSRHVVPPTPAPPPPGHRPSPSPQKVRIDSGSSSPEERARRRSWNDYPAPLHDKARSPSHFDARRPRPVRHHSQPRHYSSDSDSDGDLPSSARSRPPPRTHERPPLHSVRVFPPETSAPTPIPIRSTHRTEMRQDDPRRRSLPSGGTFSIRQKLSSLLPGSERPRSTSRSDREAASASHGSRIRPEPSSRRPRGWSDESLTPEHSDSDVSPKRQSRHDRERERFRDRERDRERERELEEEREWRSRKDKAYLHRPTVTRRTSSAADVERRLGRDPRDRERELDRERDWDRDRDRKRDSRRVLTGDERERRRYRGASPPVVGVGGRKYPTESLKPAWS</sequence>
<evidence type="ECO:0000256" key="1">
    <source>
        <dbReference type="SAM" id="MobiDB-lite"/>
    </source>
</evidence>
<dbReference type="GeneID" id="63777524"/>
<feature type="compositionally biased region" description="Basic and acidic residues" evidence="1">
    <location>
        <begin position="321"/>
        <end position="335"/>
    </location>
</feature>
<feature type="region of interest" description="Disordered" evidence="1">
    <location>
        <begin position="218"/>
        <end position="253"/>
    </location>
</feature>
<dbReference type="AlphaFoldDB" id="A0A1Y2DD20"/>
<dbReference type="PANTHER" id="PTHR39611">
    <property type="entry name" value="HYDROXYPROLINE-RICH GLYCOPROTEIN DZ-HRGP-RELATED"/>
    <property type="match status" value="1"/>
</dbReference>
<dbReference type="EMBL" id="MCFJ01000020">
    <property type="protein sequence ID" value="ORY57158.1"/>
    <property type="molecule type" value="Genomic_DNA"/>
</dbReference>
<evidence type="ECO:0000313" key="4">
    <source>
        <dbReference type="Proteomes" id="UP000193689"/>
    </source>
</evidence>
<gene>
    <name evidence="3" type="ORF">BCR38DRAFT_449786</name>
</gene>
<feature type="region of interest" description="Disordered" evidence="1">
    <location>
        <begin position="272"/>
        <end position="607"/>
    </location>
</feature>
<dbReference type="RefSeq" id="XP_040710510.1">
    <property type="nucleotide sequence ID" value="XM_040861312.1"/>
</dbReference>
<feature type="compositionally biased region" description="Basic and acidic residues" evidence="1">
    <location>
        <begin position="471"/>
        <end position="521"/>
    </location>
</feature>
<accession>A0A1Y2DD20</accession>
<reference evidence="3 4" key="1">
    <citation type="submission" date="2016-07" db="EMBL/GenBank/DDBJ databases">
        <title>Pervasive Adenine N6-methylation of Active Genes in Fungi.</title>
        <authorList>
            <consortium name="DOE Joint Genome Institute"/>
            <person name="Mondo S.J."/>
            <person name="Dannebaum R.O."/>
            <person name="Kuo R.C."/>
            <person name="Labutti K."/>
            <person name="Haridas S."/>
            <person name="Kuo A."/>
            <person name="Salamov A."/>
            <person name="Ahrendt S.R."/>
            <person name="Lipzen A."/>
            <person name="Sullivan W."/>
            <person name="Andreopoulos W.B."/>
            <person name="Clum A."/>
            <person name="Lindquist E."/>
            <person name="Daum C."/>
            <person name="Ramamoorthy G.K."/>
            <person name="Gryganskyi A."/>
            <person name="Culley D."/>
            <person name="Magnuson J.K."/>
            <person name="James T.Y."/>
            <person name="O'Malley M.A."/>
            <person name="Stajich J.E."/>
            <person name="Spatafora J.W."/>
            <person name="Visel A."/>
            <person name="Grigoriev I.V."/>
        </authorList>
    </citation>
    <scope>NUCLEOTIDE SEQUENCE [LARGE SCALE GENOMIC DNA]</scope>
    <source>
        <strain evidence="3 4">CBS 129021</strain>
    </source>
</reference>
<feature type="compositionally biased region" description="Pro residues" evidence="1">
    <location>
        <begin position="277"/>
        <end position="292"/>
    </location>
</feature>
<dbReference type="InParanoid" id="A0A1Y2DD20"/>
<keyword evidence="4" id="KW-1185">Reference proteome</keyword>
<protein>
    <recommendedName>
        <fullName evidence="2">DUF7514 domain-containing protein</fullName>
    </recommendedName>
</protein>
<dbReference type="InterPro" id="IPR055936">
    <property type="entry name" value="DUF7514"/>
</dbReference>
<feature type="compositionally biased region" description="Basic and acidic residues" evidence="1">
    <location>
        <begin position="398"/>
        <end position="409"/>
    </location>
</feature>
<feature type="compositionally biased region" description="Polar residues" evidence="1">
    <location>
        <begin position="414"/>
        <end position="425"/>
    </location>
</feature>
<proteinExistence type="predicted"/>
<dbReference type="PANTHER" id="PTHR39611:SF2">
    <property type="entry name" value="HYDROXYPROLINE-RICH GLYCOPROTEIN DZ-HRGP"/>
    <property type="match status" value="1"/>
</dbReference>